<organism evidence="1 2">
    <name type="scientific">Aphis craccivora</name>
    <name type="common">Cowpea aphid</name>
    <dbReference type="NCBI Taxonomy" id="307492"/>
    <lineage>
        <taxon>Eukaryota</taxon>
        <taxon>Metazoa</taxon>
        <taxon>Ecdysozoa</taxon>
        <taxon>Arthropoda</taxon>
        <taxon>Hexapoda</taxon>
        <taxon>Insecta</taxon>
        <taxon>Pterygota</taxon>
        <taxon>Neoptera</taxon>
        <taxon>Paraneoptera</taxon>
        <taxon>Hemiptera</taxon>
        <taxon>Sternorrhyncha</taxon>
        <taxon>Aphidomorpha</taxon>
        <taxon>Aphidoidea</taxon>
        <taxon>Aphididae</taxon>
        <taxon>Aphidini</taxon>
        <taxon>Aphis</taxon>
        <taxon>Aphis</taxon>
    </lineage>
</organism>
<evidence type="ECO:0000313" key="2">
    <source>
        <dbReference type="Proteomes" id="UP000478052"/>
    </source>
</evidence>
<dbReference type="AlphaFoldDB" id="A0A6G0YYC3"/>
<evidence type="ECO:0000313" key="1">
    <source>
        <dbReference type="EMBL" id="KAF0763145.1"/>
    </source>
</evidence>
<keyword evidence="2" id="KW-1185">Reference proteome</keyword>
<accession>A0A6G0YYC3</accession>
<feature type="non-terminal residue" evidence="1">
    <location>
        <position position="1"/>
    </location>
</feature>
<proteinExistence type="predicted"/>
<protein>
    <submittedName>
        <fullName evidence="1">Uncharacterized protein</fullName>
    </submittedName>
</protein>
<reference evidence="1 2" key="1">
    <citation type="submission" date="2019-08" db="EMBL/GenBank/DDBJ databases">
        <title>Whole genome of Aphis craccivora.</title>
        <authorList>
            <person name="Voronova N.V."/>
            <person name="Shulinski R.S."/>
            <person name="Bandarenka Y.V."/>
            <person name="Zhorov D.G."/>
            <person name="Warner D."/>
        </authorList>
    </citation>
    <scope>NUCLEOTIDE SEQUENCE [LARGE SCALE GENOMIC DNA]</scope>
    <source>
        <strain evidence="1">180601</strain>
        <tissue evidence="1">Whole Body</tissue>
    </source>
</reference>
<dbReference type="EMBL" id="VUJU01001954">
    <property type="protein sequence ID" value="KAF0763145.1"/>
    <property type="molecule type" value="Genomic_DNA"/>
</dbReference>
<comment type="caution">
    <text evidence="1">The sequence shown here is derived from an EMBL/GenBank/DDBJ whole genome shotgun (WGS) entry which is preliminary data.</text>
</comment>
<feature type="non-terminal residue" evidence="1">
    <location>
        <position position="76"/>
    </location>
</feature>
<name>A0A6G0YYC3_APHCR</name>
<dbReference type="Proteomes" id="UP000478052">
    <property type="component" value="Unassembled WGS sequence"/>
</dbReference>
<sequence>HMVLSFKETRHSIDFEVFYPYLRSYRTLKAQIISDRNQFKKVQQKFLDFAVFLMKIEHELDKLVDCSEYFIVLSFV</sequence>
<gene>
    <name evidence="1" type="ORF">FWK35_00009930</name>
</gene>